<dbReference type="PANTHER" id="PTHR10887">
    <property type="entry name" value="DNA2/NAM7 HELICASE FAMILY"/>
    <property type="match status" value="1"/>
</dbReference>
<feature type="compositionally biased region" description="Basic and acidic residues" evidence="5">
    <location>
        <begin position="1"/>
        <end position="10"/>
    </location>
</feature>
<proteinExistence type="predicted"/>
<dbReference type="InterPro" id="IPR027417">
    <property type="entry name" value="P-loop_NTPase"/>
</dbReference>
<evidence type="ECO:0008006" key="10">
    <source>
        <dbReference type="Google" id="ProtNLM"/>
    </source>
</evidence>
<dbReference type="SUPFAM" id="SSF52540">
    <property type="entry name" value="P-loop containing nucleoside triphosphate hydrolases"/>
    <property type="match status" value="1"/>
</dbReference>
<gene>
    <name evidence="8" type="ORF">Vbra_20824</name>
</gene>
<dbReference type="InterPro" id="IPR041677">
    <property type="entry name" value="DNA2/NAM7_AAA_11"/>
</dbReference>
<feature type="compositionally biased region" description="Low complexity" evidence="5">
    <location>
        <begin position="45"/>
        <end position="58"/>
    </location>
</feature>
<dbReference type="STRING" id="1169540.A0A0G4EU59"/>
<dbReference type="Pfam" id="PF13087">
    <property type="entry name" value="AAA_12"/>
    <property type="match status" value="1"/>
</dbReference>
<name>A0A0G4EU59_VITBC</name>
<evidence type="ECO:0000256" key="4">
    <source>
        <dbReference type="ARBA" id="ARBA00022840"/>
    </source>
</evidence>
<feature type="compositionally biased region" description="Basic and acidic residues" evidence="5">
    <location>
        <begin position="59"/>
        <end position="69"/>
    </location>
</feature>
<dbReference type="GO" id="GO:0005694">
    <property type="term" value="C:chromosome"/>
    <property type="evidence" value="ECO:0007669"/>
    <property type="project" value="UniProtKB-ARBA"/>
</dbReference>
<keyword evidence="1" id="KW-0547">Nucleotide-binding</keyword>
<dbReference type="InParanoid" id="A0A0G4EU59"/>
<protein>
    <recommendedName>
        <fullName evidence="10">AAA+ ATPase domain-containing protein</fullName>
    </recommendedName>
</protein>
<sequence>MEHSDAENRPSGEGGGANMPVEGESSANGVTIKTEEQQEQEQEQVLEALAAAGAADAVIKAEEGAEEHMTNGAGGDVNQSVVSGEAESSSATSQGNAKRKRDGLSDDVSVDQLMADEESLDESTKQALAMIRQWKIDHFKDFYALCQKRHLDPKFSYEAVQCNKEDIKKTGRSTTWECVVSLHLPGDPVPLTANGTAHKKQEARYSALENLSLMLLQRGVSLDAPPAKKRKSTAAAKRQAEAAAAAGGAGSGGASGGGGGIEASAPADSVDVQAVPITADERTQQILAKYKQHKPKQLANLIYQHAAEGNTEEAINCLLVLVAGSHTHWPADFATLWEAFAYRGNLVGMEMLLKQLQNPQVVATQMERKPDRMRIEAKMFPPHQWSSRQEVDSANEQLLNGRFDRSDGYVAQHTAAAQGHRIDCNADIFMHPSKRGGVGKKWTQASSSASAAAAAAAASTSFEPQQYHQQQQVGVDLPEVPGLELSVEIVESCLDVLALCGSPTVAEVGCRLLGGYVCVPMEAFRFMPAWCFYTRFRLLLAEELCQTIYQLTKASTQGNVFCYGPLRRRHFGNSHSLMYIEMTHAEGRTMADYPGPESQKICENEYVRVVCSDPHIPTQVGFVKAADHKGGRVCLYVPTVHGTHPKNVRDKNEQATQELAHTFTLWKIANRKPFDAQIDALKRLCNPVPNVMSISLQDQLLARQPPPQVHEFQNRRSQVMNFLGNVLRNVWGPLNHSQIEAVGAAASSELTLIQGPAGTGKTTVAATIIKAWTYDRQPAGKILAVAGSSVAADNLKSILQDIDDIHKDHPINALRVGSGSSFDSADDLAYQAAKEMTRAGNPQSVKNLLSASLRDAKVIVATCVECQANKELAKHTFDRVIVDEATQATEPAVLCAIVRGCRKLVLIGDQQQLPPTVHSLSAADKGLSLPLFQRLLLCGHRPYMLHEQYRMHPAVAEFPNGHFYNRFMSDAVHPSERPVPQGFPWPQPYIPVCFIDTSGGVFEEQVDTSFKNRREASEAVRALDMMLGWDVHLFDQYGKKRFDIGLVTPYQEQRRELLRQLLAYIHQTPKLYHHVKSMVTTIHDVNKVIDVDTVDGFQGMEREVIIFSAVRSNSQGDVGLLGDHRRTNNMLTRAKRGLIVIGDRNTLSADGTWRAFIDWATHKGCVRQAYPIM</sequence>
<evidence type="ECO:0000256" key="5">
    <source>
        <dbReference type="SAM" id="MobiDB-lite"/>
    </source>
</evidence>
<dbReference type="Pfam" id="PF13086">
    <property type="entry name" value="AAA_11"/>
    <property type="match status" value="2"/>
</dbReference>
<evidence type="ECO:0000256" key="2">
    <source>
        <dbReference type="ARBA" id="ARBA00022801"/>
    </source>
</evidence>
<dbReference type="AlphaFoldDB" id="A0A0G4EU59"/>
<dbReference type="Proteomes" id="UP000041254">
    <property type="component" value="Unassembled WGS sequence"/>
</dbReference>
<evidence type="ECO:0000259" key="7">
    <source>
        <dbReference type="Pfam" id="PF13087"/>
    </source>
</evidence>
<keyword evidence="4" id="KW-0067">ATP-binding</keyword>
<feature type="domain" description="DNA2/NAM7 helicase-like C-terminal" evidence="7">
    <location>
        <begin position="930"/>
        <end position="1144"/>
    </location>
</feature>
<dbReference type="GO" id="GO:0005524">
    <property type="term" value="F:ATP binding"/>
    <property type="evidence" value="ECO:0007669"/>
    <property type="project" value="UniProtKB-KW"/>
</dbReference>
<keyword evidence="2" id="KW-0378">Hydrolase</keyword>
<organism evidence="8 9">
    <name type="scientific">Vitrella brassicaformis (strain CCMP3155)</name>
    <dbReference type="NCBI Taxonomy" id="1169540"/>
    <lineage>
        <taxon>Eukaryota</taxon>
        <taxon>Sar</taxon>
        <taxon>Alveolata</taxon>
        <taxon>Colpodellida</taxon>
        <taxon>Vitrellaceae</taxon>
        <taxon>Vitrella</taxon>
    </lineage>
</organism>
<evidence type="ECO:0000259" key="6">
    <source>
        <dbReference type="Pfam" id="PF13086"/>
    </source>
</evidence>
<feature type="compositionally biased region" description="Gly residues" evidence="5">
    <location>
        <begin position="247"/>
        <end position="261"/>
    </location>
</feature>
<dbReference type="VEuPathDB" id="CryptoDB:Vbra_20824"/>
<evidence type="ECO:0000256" key="1">
    <source>
        <dbReference type="ARBA" id="ARBA00022741"/>
    </source>
</evidence>
<feature type="region of interest" description="Disordered" evidence="5">
    <location>
        <begin position="246"/>
        <end position="265"/>
    </location>
</feature>
<dbReference type="InterPro" id="IPR041679">
    <property type="entry name" value="DNA2/NAM7-like_C"/>
</dbReference>
<dbReference type="GO" id="GO:0004386">
    <property type="term" value="F:helicase activity"/>
    <property type="evidence" value="ECO:0007669"/>
    <property type="project" value="UniProtKB-KW"/>
</dbReference>
<dbReference type="InterPro" id="IPR045055">
    <property type="entry name" value="DNA2/NAM7-like"/>
</dbReference>
<feature type="domain" description="DNA2/NAM7 helicase helicase" evidence="6">
    <location>
        <begin position="734"/>
        <end position="828"/>
    </location>
</feature>
<keyword evidence="3" id="KW-0347">Helicase</keyword>
<keyword evidence="9" id="KW-1185">Reference proteome</keyword>
<dbReference type="GO" id="GO:0016787">
    <property type="term" value="F:hydrolase activity"/>
    <property type="evidence" value="ECO:0007669"/>
    <property type="project" value="UniProtKB-KW"/>
</dbReference>
<evidence type="ECO:0000313" key="8">
    <source>
        <dbReference type="EMBL" id="CEM01620.1"/>
    </source>
</evidence>
<evidence type="ECO:0000256" key="3">
    <source>
        <dbReference type="ARBA" id="ARBA00022806"/>
    </source>
</evidence>
<dbReference type="CDD" id="cd18808">
    <property type="entry name" value="SF1_C_Upf1"/>
    <property type="match status" value="1"/>
</dbReference>
<evidence type="ECO:0000313" key="9">
    <source>
        <dbReference type="Proteomes" id="UP000041254"/>
    </source>
</evidence>
<feature type="domain" description="DNA2/NAM7 helicase helicase" evidence="6">
    <location>
        <begin position="846"/>
        <end position="919"/>
    </location>
</feature>
<accession>A0A0G4EU59</accession>
<dbReference type="Gene3D" id="3.40.50.300">
    <property type="entry name" value="P-loop containing nucleotide triphosphate hydrolases"/>
    <property type="match status" value="2"/>
</dbReference>
<dbReference type="PANTHER" id="PTHR10887:SF495">
    <property type="entry name" value="HELICASE SENATAXIN ISOFORM X1-RELATED"/>
    <property type="match status" value="1"/>
</dbReference>
<reference evidence="8 9" key="1">
    <citation type="submission" date="2014-11" db="EMBL/GenBank/DDBJ databases">
        <authorList>
            <person name="Zhu J."/>
            <person name="Qi W."/>
            <person name="Song R."/>
        </authorList>
    </citation>
    <scope>NUCLEOTIDE SEQUENCE [LARGE SCALE GENOMIC DNA]</scope>
</reference>
<dbReference type="InterPro" id="IPR047187">
    <property type="entry name" value="SF1_C_Upf1"/>
</dbReference>
<dbReference type="EMBL" id="CDMY01000306">
    <property type="protein sequence ID" value="CEM01620.1"/>
    <property type="molecule type" value="Genomic_DNA"/>
</dbReference>
<dbReference type="OrthoDB" id="6513042at2759"/>
<feature type="region of interest" description="Disordered" evidence="5">
    <location>
        <begin position="1"/>
        <end position="105"/>
    </location>
</feature>
<feature type="compositionally biased region" description="Low complexity" evidence="5">
    <location>
        <begin position="79"/>
        <end position="95"/>
    </location>
</feature>
<dbReference type="FunFam" id="3.40.50.300:FF:000326">
    <property type="entry name" value="P-loop containing nucleoside triphosphate hydrolase"/>
    <property type="match status" value="1"/>
</dbReference>